<dbReference type="InterPro" id="IPR001623">
    <property type="entry name" value="DnaJ_domain"/>
</dbReference>
<comment type="caution">
    <text evidence="2">The sequence shown here is derived from an EMBL/GenBank/DDBJ whole genome shotgun (WGS) entry which is preliminary data.</text>
</comment>
<evidence type="ECO:0000259" key="1">
    <source>
        <dbReference type="PROSITE" id="PS50076"/>
    </source>
</evidence>
<dbReference type="SMART" id="SM00271">
    <property type="entry name" value="DnaJ"/>
    <property type="match status" value="1"/>
</dbReference>
<dbReference type="FunFam" id="1.10.287.110:FF:000079">
    <property type="entry name" value="DnaJ subfamily C member"/>
    <property type="match status" value="1"/>
</dbReference>
<dbReference type="SUPFAM" id="SSF46565">
    <property type="entry name" value="Chaperone J-domain"/>
    <property type="match status" value="1"/>
</dbReference>
<dbReference type="OrthoDB" id="18010at2759"/>
<dbReference type="EMBL" id="VYZN01000013">
    <property type="protein sequence ID" value="KAE9540711.1"/>
    <property type="molecule type" value="Genomic_DNA"/>
</dbReference>
<evidence type="ECO:0000313" key="2">
    <source>
        <dbReference type="EMBL" id="KAE9540711.1"/>
    </source>
</evidence>
<evidence type="ECO:0000313" key="3">
    <source>
        <dbReference type="Proteomes" id="UP000475862"/>
    </source>
</evidence>
<accession>A0A6G0TXL3</accession>
<dbReference type="Pfam" id="PF00226">
    <property type="entry name" value="DnaJ"/>
    <property type="match status" value="1"/>
</dbReference>
<dbReference type="InterPro" id="IPR052243">
    <property type="entry name" value="Mito_inner_membrane_organizer"/>
</dbReference>
<reference evidence="2 3" key="1">
    <citation type="submission" date="2019-08" db="EMBL/GenBank/DDBJ databases">
        <title>The genome of the soybean aphid Biotype 1, its phylome, world population structure and adaptation to the North American continent.</title>
        <authorList>
            <person name="Giordano R."/>
            <person name="Donthu R.K."/>
            <person name="Hernandez A.G."/>
            <person name="Wright C.L."/>
            <person name="Zimin A.V."/>
        </authorList>
    </citation>
    <scope>NUCLEOTIDE SEQUENCE [LARGE SCALE GENOMIC DNA]</scope>
    <source>
        <tissue evidence="2">Whole aphids</tissue>
    </source>
</reference>
<dbReference type="CDD" id="cd06257">
    <property type="entry name" value="DnaJ"/>
    <property type="match status" value="1"/>
</dbReference>
<sequence length="225" mass="25838">MDSNSENDFLEEDYYSVLNLPKSASPEEITYAYRRLSKIYHPDKHVDENKKKEAEILFNKTQKAYEVLKDPHQRAIYDCVGVKGLKTEGWEIVHRTKTPQEIREEYEALARDREERMLRLRTNARGVFTAKIDATDIFEPNQYLDFDNEDDSYIYIPTIEVSSMSMSMSTEAPITLRDTIVLSGNLSSRSGSVSSSYKRLLSTNGWVKYDVTAGNGLHVGAKIFK</sequence>
<dbReference type="Proteomes" id="UP000475862">
    <property type="component" value="Unassembled WGS sequence"/>
</dbReference>
<dbReference type="Gene3D" id="1.10.287.110">
    <property type="entry name" value="DnaJ domain"/>
    <property type="match status" value="1"/>
</dbReference>
<dbReference type="GO" id="GO:0042407">
    <property type="term" value="P:cristae formation"/>
    <property type="evidence" value="ECO:0007669"/>
    <property type="project" value="TreeGrafter"/>
</dbReference>
<dbReference type="PANTHER" id="PTHR44157:SF1">
    <property type="entry name" value="DNAJ HOMOLOG SUBFAMILY C MEMBER 11"/>
    <property type="match status" value="1"/>
</dbReference>
<dbReference type="AlphaFoldDB" id="A0A6G0TXL3"/>
<dbReference type="PROSITE" id="PS50076">
    <property type="entry name" value="DNAJ_2"/>
    <property type="match status" value="1"/>
</dbReference>
<proteinExistence type="predicted"/>
<dbReference type="PANTHER" id="PTHR44157">
    <property type="entry name" value="DNAJ HOMOLOG SUBFAMILY C MEMBER 11"/>
    <property type="match status" value="1"/>
</dbReference>
<protein>
    <recommendedName>
        <fullName evidence="1">J domain-containing protein</fullName>
    </recommendedName>
</protein>
<feature type="domain" description="J" evidence="1">
    <location>
        <begin position="13"/>
        <end position="81"/>
    </location>
</feature>
<organism evidence="2 3">
    <name type="scientific">Aphis glycines</name>
    <name type="common">Soybean aphid</name>
    <dbReference type="NCBI Taxonomy" id="307491"/>
    <lineage>
        <taxon>Eukaryota</taxon>
        <taxon>Metazoa</taxon>
        <taxon>Ecdysozoa</taxon>
        <taxon>Arthropoda</taxon>
        <taxon>Hexapoda</taxon>
        <taxon>Insecta</taxon>
        <taxon>Pterygota</taxon>
        <taxon>Neoptera</taxon>
        <taxon>Paraneoptera</taxon>
        <taxon>Hemiptera</taxon>
        <taxon>Sternorrhyncha</taxon>
        <taxon>Aphidomorpha</taxon>
        <taxon>Aphidoidea</taxon>
        <taxon>Aphididae</taxon>
        <taxon>Aphidini</taxon>
        <taxon>Aphis</taxon>
        <taxon>Aphis</taxon>
    </lineage>
</organism>
<dbReference type="PRINTS" id="PR00625">
    <property type="entry name" value="JDOMAIN"/>
</dbReference>
<keyword evidence="3" id="KW-1185">Reference proteome</keyword>
<gene>
    <name evidence="2" type="ORF">AGLY_003956</name>
</gene>
<dbReference type="GO" id="GO:0005739">
    <property type="term" value="C:mitochondrion"/>
    <property type="evidence" value="ECO:0007669"/>
    <property type="project" value="GOC"/>
</dbReference>
<dbReference type="InterPro" id="IPR036869">
    <property type="entry name" value="J_dom_sf"/>
</dbReference>
<name>A0A6G0TXL3_APHGL</name>